<dbReference type="EMBL" id="JAVKPH010000029">
    <property type="protein sequence ID" value="MDR5654616.1"/>
    <property type="molecule type" value="Genomic_DNA"/>
</dbReference>
<reference evidence="2 3" key="1">
    <citation type="submission" date="2023-09" db="EMBL/GenBank/DDBJ databases">
        <title>Xinfangfangia sedmenti sp. nov., isolated the sedment.</title>
        <authorList>
            <person name="Xu L."/>
        </authorList>
    </citation>
    <scope>NUCLEOTIDE SEQUENCE [LARGE SCALE GENOMIC DNA]</scope>
    <source>
        <strain evidence="2 3">LG-4</strain>
    </source>
</reference>
<dbReference type="InterPro" id="IPR011049">
    <property type="entry name" value="Serralysin-like_metalloprot_C"/>
</dbReference>
<dbReference type="RefSeq" id="WP_310458772.1">
    <property type="nucleotide sequence ID" value="NZ_JAVKPH010000029.1"/>
</dbReference>
<evidence type="ECO:0008006" key="4">
    <source>
        <dbReference type="Google" id="ProtNLM"/>
    </source>
</evidence>
<accession>A0ABU1FCJ5</accession>
<comment type="caution">
    <text evidence="2">The sequence shown here is derived from an EMBL/GenBank/DDBJ whole genome shotgun (WGS) entry which is preliminary data.</text>
</comment>
<dbReference type="Gene3D" id="2.150.10.10">
    <property type="entry name" value="Serralysin-like metalloprotease, C-terminal"/>
    <property type="match status" value="2"/>
</dbReference>
<dbReference type="SUPFAM" id="SSF51120">
    <property type="entry name" value="beta-Roll"/>
    <property type="match status" value="2"/>
</dbReference>
<proteinExistence type="predicted"/>
<dbReference type="InterPro" id="IPR001343">
    <property type="entry name" value="Hemolysn_Ca-bd"/>
</dbReference>
<sequence length="530" mass="53579">MDYLIIGALMIGGGLMAAFGLLDSDRDDEGEAPETDPATATHGTAGEDLLVAAGNDTVSGWGGNDTITLHQDATGHGNRGDDTLTLYGHAEGHGDAGDDTLHAHGDARAHGGEGRDSLFLYSDAEGYGGAGDDRLEVSDEAEGHGGDGDDFLILRGDAEGYGGAGDDTLRGAQRAEMHGGEGADLFLADFVPGQVLTIGDYAPGDRLGVILREADPSRLGLSVTAAPDGAHTDVALRYGNETTTLRLDGVTDFDPAAFAIYPDVGHLDPAQGLSLLDGTEGADTLLAGLDGPPALILGRGGDDVLQGPGPIHGGHGGDTITGRDDLFGGQGDDAIAVIATGRAAGSIGQVEGGGGDDSIVAQDQTAGFNGAFYGGAGDDLLVGYGDAYLNGGPGDDTIIHLRGELTGSAGAIATGAGADLVVLDARAGGEWDYDTARAYPATLITDFTPGQDSLGVILPPGDAGAVRIEIANHPALGYTDIYLYEQGVIDRGNGVTEPIPRQAFRLLGVTAFTAADIAFFDSLEAAEAAA</sequence>
<evidence type="ECO:0000313" key="3">
    <source>
        <dbReference type="Proteomes" id="UP001247754"/>
    </source>
</evidence>
<evidence type="ECO:0000256" key="1">
    <source>
        <dbReference type="SAM" id="MobiDB-lite"/>
    </source>
</evidence>
<dbReference type="Proteomes" id="UP001247754">
    <property type="component" value="Unassembled WGS sequence"/>
</dbReference>
<feature type="region of interest" description="Disordered" evidence="1">
    <location>
        <begin position="87"/>
        <end position="114"/>
    </location>
</feature>
<dbReference type="PRINTS" id="PR00313">
    <property type="entry name" value="CABNDNGRPT"/>
</dbReference>
<dbReference type="Pfam" id="PF00353">
    <property type="entry name" value="HemolysinCabind"/>
    <property type="match status" value="3"/>
</dbReference>
<keyword evidence="3" id="KW-1185">Reference proteome</keyword>
<protein>
    <recommendedName>
        <fullName evidence="4">Hemolysin-type calcium-binding repeat-containing protein</fullName>
    </recommendedName>
</protein>
<gene>
    <name evidence="2" type="ORF">RGD00_18560</name>
</gene>
<organism evidence="2 3">
    <name type="scientific">Ruixingdingia sedimenti</name>
    <dbReference type="NCBI Taxonomy" id="3073604"/>
    <lineage>
        <taxon>Bacteria</taxon>
        <taxon>Pseudomonadati</taxon>
        <taxon>Pseudomonadota</taxon>
        <taxon>Alphaproteobacteria</taxon>
        <taxon>Rhodobacterales</taxon>
        <taxon>Paracoccaceae</taxon>
        <taxon>Ruixingdingia</taxon>
    </lineage>
</organism>
<feature type="region of interest" description="Disordered" evidence="1">
    <location>
        <begin position="26"/>
        <end position="45"/>
    </location>
</feature>
<feature type="compositionally biased region" description="Basic and acidic residues" evidence="1">
    <location>
        <begin position="90"/>
        <end position="114"/>
    </location>
</feature>
<name>A0ABU1FCJ5_9RHOB</name>
<evidence type="ECO:0000313" key="2">
    <source>
        <dbReference type="EMBL" id="MDR5654616.1"/>
    </source>
</evidence>